<reference evidence="1 2" key="1">
    <citation type="submission" date="2020-08" db="EMBL/GenBank/DDBJ databases">
        <title>Cohnella phylogeny.</title>
        <authorList>
            <person name="Dunlap C."/>
        </authorList>
    </citation>
    <scope>NUCLEOTIDE SEQUENCE [LARGE SCALE GENOMIC DNA]</scope>
    <source>
        <strain evidence="1 2">DSM 25239</strain>
    </source>
</reference>
<evidence type="ECO:0000313" key="2">
    <source>
        <dbReference type="Proteomes" id="UP000553776"/>
    </source>
</evidence>
<dbReference type="InterPro" id="IPR003724">
    <property type="entry name" value="CblAdoTrfase_CobA"/>
</dbReference>
<dbReference type="CDD" id="cd00561">
    <property type="entry name" value="CobA_ACA"/>
    <property type="match status" value="1"/>
</dbReference>
<accession>A0A841U407</accession>
<dbReference type="Proteomes" id="UP000553776">
    <property type="component" value="Unassembled WGS sequence"/>
</dbReference>
<dbReference type="GO" id="GO:0005524">
    <property type="term" value="F:ATP binding"/>
    <property type="evidence" value="ECO:0007669"/>
    <property type="project" value="InterPro"/>
</dbReference>
<dbReference type="PANTHER" id="PTHR46638">
    <property type="entry name" value="CORRINOID ADENOSYLTRANSFERASE"/>
    <property type="match status" value="1"/>
</dbReference>
<dbReference type="PANTHER" id="PTHR46638:SF1">
    <property type="entry name" value="CORRINOID ADENOSYLTRANSFERASE"/>
    <property type="match status" value="1"/>
</dbReference>
<dbReference type="InterPro" id="IPR027417">
    <property type="entry name" value="P-loop_NTPase"/>
</dbReference>
<dbReference type="GO" id="GO:0008817">
    <property type="term" value="F:corrinoid adenosyltransferase activity"/>
    <property type="evidence" value="ECO:0007669"/>
    <property type="project" value="InterPro"/>
</dbReference>
<protein>
    <submittedName>
        <fullName evidence="1">Cob(I)yrinic acid a,c-diamide adenosyltransferase</fullName>
    </submittedName>
</protein>
<proteinExistence type="predicted"/>
<comment type="caution">
    <text evidence="1">The sequence shown here is derived from an EMBL/GenBank/DDBJ whole genome shotgun (WGS) entry which is preliminary data.</text>
</comment>
<keyword evidence="2" id="KW-1185">Reference proteome</keyword>
<gene>
    <name evidence="1" type="ORF">H7B90_24190</name>
</gene>
<dbReference type="GO" id="GO:0009236">
    <property type="term" value="P:cobalamin biosynthetic process"/>
    <property type="evidence" value="ECO:0007669"/>
    <property type="project" value="InterPro"/>
</dbReference>
<sequence>MESNKPSKERGLVLVYTGDGKGKTTAAVGLAVRAAGRGKRALIIQFIKSPQRSYGEQIALSKLGIEMVQTGVGFTWTKTPEEHRAALREGWSFAKERIEAGAADLIILDEINNALAIDRFPVDDVLPLADVLETILNRPRGMHIVLTGRSAHPDVIRAADLVTEMQPVKHYYDEGVPAVMGIEM</sequence>
<dbReference type="AlphaFoldDB" id="A0A841U407"/>
<dbReference type="SUPFAM" id="SSF52540">
    <property type="entry name" value="P-loop containing nucleoside triphosphate hydrolases"/>
    <property type="match status" value="1"/>
</dbReference>
<dbReference type="EMBL" id="JACJVR010000096">
    <property type="protein sequence ID" value="MBB6694499.1"/>
    <property type="molecule type" value="Genomic_DNA"/>
</dbReference>
<keyword evidence="1" id="KW-0808">Transferase</keyword>
<dbReference type="PIRSF" id="PIRSF015617">
    <property type="entry name" value="Adensltrnsf_CobA"/>
    <property type="match status" value="1"/>
</dbReference>
<dbReference type="Pfam" id="PF02572">
    <property type="entry name" value="CobA_CobO_BtuR"/>
    <property type="match status" value="1"/>
</dbReference>
<organism evidence="1 2">
    <name type="scientific">Cohnella xylanilytica</name>
    <dbReference type="NCBI Taxonomy" id="557555"/>
    <lineage>
        <taxon>Bacteria</taxon>
        <taxon>Bacillati</taxon>
        <taxon>Bacillota</taxon>
        <taxon>Bacilli</taxon>
        <taxon>Bacillales</taxon>
        <taxon>Paenibacillaceae</taxon>
        <taxon>Cohnella</taxon>
    </lineage>
</organism>
<dbReference type="NCBIfam" id="NF004637">
    <property type="entry name" value="PRK05986.1"/>
    <property type="match status" value="1"/>
</dbReference>
<dbReference type="RefSeq" id="WP_185138464.1">
    <property type="nucleotide sequence ID" value="NZ_JACJVR010000096.1"/>
</dbReference>
<name>A0A841U407_9BACL</name>
<dbReference type="Gene3D" id="3.40.50.300">
    <property type="entry name" value="P-loop containing nucleotide triphosphate hydrolases"/>
    <property type="match status" value="1"/>
</dbReference>
<evidence type="ECO:0000313" key="1">
    <source>
        <dbReference type="EMBL" id="MBB6694499.1"/>
    </source>
</evidence>